<dbReference type="InterPro" id="IPR025552">
    <property type="entry name" value="YkyB"/>
</dbReference>
<evidence type="ECO:0000313" key="2">
    <source>
        <dbReference type="Proteomes" id="UP000602050"/>
    </source>
</evidence>
<name>A0A8J3EJ86_9BACI</name>
<organism evidence="1 2">
    <name type="scientific">Compostibacillus humi</name>
    <dbReference type="NCBI Taxonomy" id="1245525"/>
    <lineage>
        <taxon>Bacteria</taxon>
        <taxon>Bacillati</taxon>
        <taxon>Bacillota</taxon>
        <taxon>Bacilli</taxon>
        <taxon>Bacillales</taxon>
        <taxon>Bacillaceae</taxon>
        <taxon>Compostibacillus</taxon>
    </lineage>
</organism>
<dbReference type="AlphaFoldDB" id="A0A8J3EJ86"/>
<reference evidence="1" key="2">
    <citation type="submission" date="2020-09" db="EMBL/GenBank/DDBJ databases">
        <authorList>
            <person name="Sun Q."/>
            <person name="Zhou Y."/>
        </authorList>
    </citation>
    <scope>NUCLEOTIDE SEQUENCE</scope>
    <source>
        <strain evidence="1">CGMCC 1.12360</strain>
    </source>
</reference>
<reference evidence="1" key="1">
    <citation type="journal article" date="2014" name="Int. J. Syst. Evol. Microbiol.">
        <title>Complete genome sequence of Corynebacterium casei LMG S-19264T (=DSM 44701T), isolated from a smear-ripened cheese.</title>
        <authorList>
            <consortium name="US DOE Joint Genome Institute (JGI-PGF)"/>
            <person name="Walter F."/>
            <person name="Albersmeier A."/>
            <person name="Kalinowski J."/>
            <person name="Ruckert C."/>
        </authorList>
    </citation>
    <scope>NUCLEOTIDE SEQUENCE</scope>
    <source>
        <strain evidence="1">CGMCC 1.12360</strain>
    </source>
</reference>
<keyword evidence="2" id="KW-1185">Reference proteome</keyword>
<accession>A0A8J3EJ86</accession>
<gene>
    <name evidence="1" type="ORF">GCM10010978_08670</name>
</gene>
<dbReference type="RefSeq" id="WP_188391151.1">
    <property type="nucleotide sequence ID" value="NZ_BMEV01000011.1"/>
</dbReference>
<evidence type="ECO:0008006" key="3">
    <source>
        <dbReference type="Google" id="ProtNLM"/>
    </source>
</evidence>
<comment type="caution">
    <text evidence="1">The sequence shown here is derived from an EMBL/GenBank/DDBJ whole genome shotgun (WGS) entry which is preliminary data.</text>
</comment>
<sequence>MDSDTPLKELAQALYTVNRHAKTAPEPQHLYYIKKETIHKLLKENRAKKIGLHFSDHPKFSNQHSTLLVQVDEYYFHIPPTKEDFKQLEHLGELDQNYRNPQTKMSLSQAKRIIYKYMNWKNDHKPPGNRRSFSSSYYTPSSLGKMNWSRRNTFKYERKKLF</sequence>
<dbReference type="Pfam" id="PF14177">
    <property type="entry name" value="YkyB"/>
    <property type="match status" value="1"/>
</dbReference>
<protein>
    <recommendedName>
        <fullName evidence="3">YkyB-like protein</fullName>
    </recommendedName>
</protein>
<dbReference type="Proteomes" id="UP000602050">
    <property type="component" value="Unassembled WGS sequence"/>
</dbReference>
<proteinExistence type="predicted"/>
<dbReference type="EMBL" id="BMEV01000011">
    <property type="protein sequence ID" value="GGH72082.1"/>
    <property type="molecule type" value="Genomic_DNA"/>
</dbReference>
<evidence type="ECO:0000313" key="1">
    <source>
        <dbReference type="EMBL" id="GGH72082.1"/>
    </source>
</evidence>